<sequence>MSDDKANEAPDAVDPKEAPDAVDPKEAMRQALERKKQGAHGPGGHGDHHRNGGGKAHGPAAGRREFRRKAGG</sequence>
<reference evidence="2 3" key="1">
    <citation type="submission" date="2024-04" db="EMBL/GenBank/DDBJ databases">
        <title>Isolation of an actinomycete strain from pig manure.</title>
        <authorList>
            <person name="Gong T."/>
            <person name="Yu Z."/>
            <person name="An M."/>
            <person name="Wei C."/>
            <person name="Yang W."/>
            <person name="Liu L."/>
        </authorList>
    </citation>
    <scope>NUCLEOTIDE SEQUENCE [LARGE SCALE GENOMIC DNA]</scope>
    <source>
        <strain evidence="2 3">ZF39</strain>
    </source>
</reference>
<feature type="region of interest" description="Disordered" evidence="1">
    <location>
        <begin position="1"/>
        <end position="72"/>
    </location>
</feature>
<dbReference type="EMBL" id="CP154795">
    <property type="protein sequence ID" value="XAN06110.1"/>
    <property type="molecule type" value="Genomic_DNA"/>
</dbReference>
<dbReference type="InterPro" id="IPR035172">
    <property type="entry name" value="DUF5302"/>
</dbReference>
<dbReference type="RefSeq" id="WP_425307548.1">
    <property type="nucleotide sequence ID" value="NZ_CP154795.1"/>
</dbReference>
<proteinExistence type="predicted"/>
<dbReference type="Pfam" id="PF17227">
    <property type="entry name" value="DUF5302"/>
    <property type="match status" value="1"/>
</dbReference>
<evidence type="ECO:0000313" key="2">
    <source>
        <dbReference type="EMBL" id="XAN06110.1"/>
    </source>
</evidence>
<organism evidence="2 3">
    <name type="scientific">Ammonicoccus fulvus</name>
    <dbReference type="NCBI Taxonomy" id="3138240"/>
    <lineage>
        <taxon>Bacteria</taxon>
        <taxon>Bacillati</taxon>
        <taxon>Actinomycetota</taxon>
        <taxon>Actinomycetes</taxon>
        <taxon>Propionibacteriales</taxon>
        <taxon>Propionibacteriaceae</taxon>
        <taxon>Ammonicoccus</taxon>
    </lineage>
</organism>
<keyword evidence="3" id="KW-1185">Reference proteome</keyword>
<protein>
    <submittedName>
        <fullName evidence="2">DUF5302 family protein</fullName>
    </submittedName>
</protein>
<gene>
    <name evidence="2" type="ORF">AADG42_01890</name>
</gene>
<evidence type="ECO:0000313" key="3">
    <source>
        <dbReference type="Proteomes" id="UP001442841"/>
    </source>
</evidence>
<accession>A0ABZ3FLU2</accession>
<evidence type="ECO:0000256" key="1">
    <source>
        <dbReference type="SAM" id="MobiDB-lite"/>
    </source>
</evidence>
<dbReference type="Proteomes" id="UP001442841">
    <property type="component" value="Chromosome"/>
</dbReference>
<feature type="compositionally biased region" description="Basic and acidic residues" evidence="1">
    <location>
        <begin position="1"/>
        <end position="36"/>
    </location>
</feature>
<name>A0ABZ3FLU2_9ACTN</name>